<dbReference type="AlphaFoldDB" id="F5L961"/>
<keyword evidence="5" id="KW-1185">Reference proteome</keyword>
<protein>
    <submittedName>
        <fullName evidence="3">Anti-sigma factor</fullName>
    </submittedName>
</protein>
<dbReference type="OrthoDB" id="2662941at2"/>
<organism evidence="2 4">
    <name type="scientific">Caldalkalibacillus thermarum (strain TA2.A1)</name>
    <dbReference type="NCBI Taxonomy" id="986075"/>
    <lineage>
        <taxon>Bacteria</taxon>
        <taxon>Bacillati</taxon>
        <taxon>Bacillota</taxon>
        <taxon>Bacilli</taxon>
        <taxon>Bacillales</taxon>
        <taxon>Bacillaceae</taxon>
        <taxon>Caldalkalibacillus</taxon>
    </lineage>
</organism>
<reference evidence="2 4" key="1">
    <citation type="journal article" date="2011" name="J. Bacteriol.">
        <title>Draft genome sequence of the thermoalkaliphilic Caldalkalibacillus thermarum strain TA2.A1.</title>
        <authorList>
            <person name="Kalamorz F."/>
            <person name="Keis S."/>
            <person name="McMillan D.G."/>
            <person name="Olsson K."/>
            <person name="Stanton J.A."/>
            <person name="Stockwell P."/>
            <person name="Black M.A."/>
            <person name="Klingeman D.M."/>
            <person name="Land M.L."/>
            <person name="Han C.S."/>
            <person name="Martin S.L."/>
            <person name="Becher S.A."/>
            <person name="Peddie C.J."/>
            <person name="Morgan H.W."/>
            <person name="Matthies D."/>
            <person name="Preiss L."/>
            <person name="Meier T."/>
            <person name="Brown S.D."/>
            <person name="Cook G.M."/>
        </authorList>
    </citation>
    <scope>NUCLEOTIDE SEQUENCE [LARGE SCALE GENOMIC DNA]</scope>
    <source>
        <strain evidence="2 4">TA2.A1</strain>
    </source>
</reference>
<gene>
    <name evidence="2" type="ORF">CathTA2_2370</name>
    <name evidence="3" type="ORF">HUR95_06905</name>
</gene>
<evidence type="ECO:0000313" key="4">
    <source>
        <dbReference type="Proteomes" id="UP000010716"/>
    </source>
</evidence>
<reference evidence="3" key="3">
    <citation type="submission" date="2021-08" db="EMBL/GenBank/DDBJ databases">
        <authorList>
            <person name="de Jong S."/>
            <person name="van den Broek M."/>
            <person name="Merkel A."/>
            <person name="de la Torre Cortes P."/>
            <person name="Kalamorz F."/>
            <person name="Cook G."/>
            <person name="van Loosdrecht M."/>
            <person name="McMillan D."/>
        </authorList>
    </citation>
    <scope>NUCLEOTIDE SEQUENCE</scope>
    <source>
        <strain evidence="3">TA2.A1</strain>
    </source>
</reference>
<dbReference type="Proteomes" id="UP000825179">
    <property type="component" value="Chromosome"/>
</dbReference>
<sequence>MNNHKQCLTDEMIVDSLLAKLPVEQMEEIERHLQACARCQRSRNEWMTLLQAQSQPGVDKEIATALPRINKRLKKTIGLHKQTPTPLWRKPAVLILTLCLFIGLSFAKGWHVNQEIYQETSQHQSHVFREAEFLIDPQTVHYRIDMANNPHSQQSGLLAYDVNGNLWINHTSQEVIIFLEGLRPLADRDYQVWISAGQRENNAGVVEMDAGKGYIYWSGEDSTQIEFIRISIEPKGGSQVPTGPEALFIPLYQYHAR</sequence>
<name>F5L961_CALTT</name>
<evidence type="ECO:0000313" key="5">
    <source>
        <dbReference type="Proteomes" id="UP000825179"/>
    </source>
</evidence>
<accession>F5L961</accession>
<dbReference type="InterPro" id="IPR018764">
    <property type="entry name" value="RskA_C"/>
</dbReference>
<evidence type="ECO:0000313" key="2">
    <source>
        <dbReference type="EMBL" id="EGL82135.1"/>
    </source>
</evidence>
<proteinExistence type="predicted"/>
<dbReference type="KEGG" id="cthu:HUR95_06905"/>
<dbReference type="GO" id="GO:0005886">
    <property type="term" value="C:plasma membrane"/>
    <property type="evidence" value="ECO:0007669"/>
    <property type="project" value="InterPro"/>
</dbReference>
<dbReference type="Pfam" id="PF10099">
    <property type="entry name" value="RskA_C"/>
    <property type="match status" value="1"/>
</dbReference>
<feature type="domain" description="Anti-sigma K factor RskA C-terminal" evidence="1">
    <location>
        <begin position="158"/>
        <end position="244"/>
    </location>
</feature>
<evidence type="ECO:0000259" key="1">
    <source>
        <dbReference type="Pfam" id="PF10099"/>
    </source>
</evidence>
<evidence type="ECO:0000313" key="3">
    <source>
        <dbReference type="EMBL" id="QZT34963.1"/>
    </source>
</evidence>
<dbReference type="Proteomes" id="UP000010716">
    <property type="component" value="Unassembled WGS sequence"/>
</dbReference>
<dbReference type="EMBL" id="CP082237">
    <property type="protein sequence ID" value="QZT34963.1"/>
    <property type="molecule type" value="Genomic_DNA"/>
</dbReference>
<dbReference type="eggNOG" id="COG5343">
    <property type="taxonomic scope" value="Bacteria"/>
</dbReference>
<dbReference type="EMBL" id="AFCE01000155">
    <property type="protein sequence ID" value="EGL82135.1"/>
    <property type="molecule type" value="Genomic_DNA"/>
</dbReference>
<dbReference type="RefSeq" id="WP_007505725.1">
    <property type="nucleotide sequence ID" value="NZ_AFCE01000155.1"/>
</dbReference>
<reference evidence="3 5" key="2">
    <citation type="journal article" date="2020" name="Extremophiles">
        <title>Genomic analysis of Caldalkalibacillus thermarum TA2.A1 reveals aerobic alkaliphilic metabolism and evolutionary hallmarks linking alkaliphilic bacteria and plant life.</title>
        <authorList>
            <person name="de Jong S.I."/>
            <person name="van den Broek M.A."/>
            <person name="Merkel A.Y."/>
            <person name="de la Torre Cortes P."/>
            <person name="Kalamorz F."/>
            <person name="Cook G.M."/>
            <person name="van Loosdrecht M.C.M."/>
            <person name="McMillan D.G.G."/>
        </authorList>
    </citation>
    <scope>NUCLEOTIDE SEQUENCE [LARGE SCALE GENOMIC DNA]</scope>
    <source>
        <strain evidence="3 5">TA2.A1</strain>
    </source>
</reference>